<feature type="compositionally biased region" description="Low complexity" evidence="2">
    <location>
        <begin position="888"/>
        <end position="899"/>
    </location>
</feature>
<evidence type="ECO:0000313" key="3">
    <source>
        <dbReference type="EMBL" id="CAD6505781.1"/>
    </source>
</evidence>
<feature type="compositionally biased region" description="Polar residues" evidence="2">
    <location>
        <begin position="96"/>
        <end position="106"/>
    </location>
</feature>
<sequence>MSSHLIHANRKDMTARSSARYSPPPRNNAPPGSNSHGPQPRNSYQPQTGRERFRDRPSQSRHYPEYDDYDYEFEQSGGSSNFRPPNLQLPPRPARKQTTPPKNGQDASHHQELPSGAVTTGSSDTPMPDVNASISWPNETTKNCEELISQFLESITDVSCLKAENNKATLRLDLCKERYNKNICHHSKFPNLKITLQNEVERAKEIVDQIDERLVQRDSMLRKLAKQLIPVLIPAATAPSIKDSKDSEEIMLFERSEKSIANVQQQFLELQRELSQISNERTSKESFMEKQIAQQSEKMLEIIKSDLARQKELTEVKAQLRTLNNEISVLKQDTTTSRKEIKAYNKIADGAVKNCSTLEKRLVQIDQKFQGKVEQIEDKIEPIQSFKTSINNLQEKIDSSSKASEVDKISAALKDTVDRIDLLPNTASYSTLSSKIETLEKEKVPKSLLNQISNQILNQITNQLSKQISTLAGQDIPNRLKVLENKASVEIESQSLNRSDIMAMEEKMESISKLMATNASVQVKHDELSSVRTTTEELQKTLTTVQAKLTILQERSPEMPLAGILDASSEKFVETKIMKFLEDPSKKIKELCELFAATNHSLGNLTARVNNISTGHLAQAILGRLSETYPHIQNVEQLYVSHGVKLREIESRLDSLGNQEAIDGQSALSNLNAIKHLNLEVEKIWADVLNANSNIMKLASATDEDRRYISEKLTTRLDSLVDSSDLNNHKNELFYQVKGLVERGIEEFSKKIIAPQLNKLSKTSTLDASLEASLETRIKTRVSETLLENETALFAKIEDDIAALKDILEAQMQKDLQDQKKELEELVIAQVDRSLVSKRSDLVKELSRRVDTKIFIEEPRASPAIGRSTPVSTPTLISSKTRRQSCDSSISNEVSKSSSTNKHAAENSIQDSQSSRSKKRKLQNARSSKLSCLRGNSIPALKKVASTPTAASERKMRSETQPDDNTTDKAKHKKKE</sequence>
<reference evidence="3" key="1">
    <citation type="submission" date="2020-10" db="EMBL/GenBank/DDBJ databases">
        <authorList>
            <person name="Muller C M."/>
        </authorList>
    </citation>
    <scope>NUCLEOTIDE SEQUENCE</scope>
    <source>
        <strain evidence="3">THUN-12</strain>
    </source>
</reference>
<feature type="compositionally biased region" description="Polar residues" evidence="2">
    <location>
        <begin position="869"/>
        <end position="879"/>
    </location>
</feature>
<comment type="caution">
    <text evidence="3">The sequence shown here is derived from an EMBL/GenBank/DDBJ whole genome shotgun (WGS) entry which is preliminary data.</text>
</comment>
<feature type="coiled-coil region" evidence="1">
    <location>
        <begin position="794"/>
        <end position="833"/>
    </location>
</feature>
<protein>
    <submittedName>
        <fullName evidence="3">BgTH12-01268</fullName>
    </submittedName>
</protein>
<accession>A0A9W4DSG6</accession>
<dbReference type="Proteomes" id="UP000683417">
    <property type="component" value="Unassembled WGS sequence"/>
</dbReference>
<gene>
    <name evidence="3" type="ORF">BGTH12_LOCUS7139</name>
</gene>
<evidence type="ECO:0000256" key="1">
    <source>
        <dbReference type="SAM" id="Coils"/>
    </source>
</evidence>
<dbReference type="EMBL" id="CAJHIT010000009">
    <property type="protein sequence ID" value="CAD6505781.1"/>
    <property type="molecule type" value="Genomic_DNA"/>
</dbReference>
<keyword evidence="1" id="KW-0175">Coiled coil</keyword>
<proteinExistence type="predicted"/>
<feature type="compositionally biased region" description="Polar residues" evidence="2">
    <location>
        <begin position="30"/>
        <end position="48"/>
    </location>
</feature>
<feature type="region of interest" description="Disordered" evidence="2">
    <location>
        <begin position="861"/>
        <end position="976"/>
    </location>
</feature>
<name>A0A9W4DSG6_BLUGR</name>
<evidence type="ECO:0000313" key="4">
    <source>
        <dbReference type="Proteomes" id="UP000683417"/>
    </source>
</evidence>
<organism evidence="3 4">
    <name type="scientific">Blumeria graminis f. sp. triticale</name>
    <dbReference type="NCBI Taxonomy" id="1689686"/>
    <lineage>
        <taxon>Eukaryota</taxon>
        <taxon>Fungi</taxon>
        <taxon>Dikarya</taxon>
        <taxon>Ascomycota</taxon>
        <taxon>Pezizomycotina</taxon>
        <taxon>Leotiomycetes</taxon>
        <taxon>Erysiphales</taxon>
        <taxon>Erysiphaceae</taxon>
        <taxon>Blumeria</taxon>
    </lineage>
</organism>
<feature type="region of interest" description="Disordered" evidence="2">
    <location>
        <begin position="1"/>
        <end position="129"/>
    </location>
</feature>
<evidence type="ECO:0000256" key="2">
    <source>
        <dbReference type="SAM" id="MobiDB-lite"/>
    </source>
</evidence>
<dbReference type="AlphaFoldDB" id="A0A9W4DSG6"/>
<feature type="coiled-coil region" evidence="1">
    <location>
        <begin position="253"/>
        <end position="280"/>
    </location>
</feature>
<feature type="compositionally biased region" description="Basic and acidic residues" evidence="2">
    <location>
        <begin position="49"/>
        <end position="65"/>
    </location>
</feature>